<name>A0AAV4VWG0_CAEEX</name>
<evidence type="ECO:0000313" key="1">
    <source>
        <dbReference type="EMBL" id="GIY74782.1"/>
    </source>
</evidence>
<dbReference type="Proteomes" id="UP001054945">
    <property type="component" value="Unassembled WGS sequence"/>
</dbReference>
<comment type="caution">
    <text evidence="1">The sequence shown here is derived from an EMBL/GenBank/DDBJ whole genome shotgun (WGS) entry which is preliminary data.</text>
</comment>
<gene>
    <name evidence="1" type="ORF">CEXT_300251</name>
</gene>
<accession>A0AAV4VWG0</accession>
<dbReference type="EMBL" id="BPLR01015259">
    <property type="protein sequence ID" value="GIY74782.1"/>
    <property type="molecule type" value="Genomic_DNA"/>
</dbReference>
<dbReference type="AlphaFoldDB" id="A0AAV4VWG0"/>
<proteinExistence type="predicted"/>
<sequence>MLSGTQSEMIYHASPAPEAVHWRGIIVTRFLIDGEGMLEDTGKTHRPRTIWRREEYQRALNSSARNVG</sequence>
<evidence type="ECO:0000313" key="2">
    <source>
        <dbReference type="Proteomes" id="UP001054945"/>
    </source>
</evidence>
<protein>
    <submittedName>
        <fullName evidence="1">Uncharacterized protein</fullName>
    </submittedName>
</protein>
<keyword evidence="2" id="KW-1185">Reference proteome</keyword>
<organism evidence="1 2">
    <name type="scientific">Caerostris extrusa</name>
    <name type="common">Bark spider</name>
    <name type="synonym">Caerostris bankana</name>
    <dbReference type="NCBI Taxonomy" id="172846"/>
    <lineage>
        <taxon>Eukaryota</taxon>
        <taxon>Metazoa</taxon>
        <taxon>Ecdysozoa</taxon>
        <taxon>Arthropoda</taxon>
        <taxon>Chelicerata</taxon>
        <taxon>Arachnida</taxon>
        <taxon>Araneae</taxon>
        <taxon>Araneomorphae</taxon>
        <taxon>Entelegynae</taxon>
        <taxon>Araneoidea</taxon>
        <taxon>Araneidae</taxon>
        <taxon>Caerostris</taxon>
    </lineage>
</organism>
<reference evidence="1 2" key="1">
    <citation type="submission" date="2021-06" db="EMBL/GenBank/DDBJ databases">
        <title>Caerostris extrusa draft genome.</title>
        <authorList>
            <person name="Kono N."/>
            <person name="Arakawa K."/>
        </authorList>
    </citation>
    <scope>NUCLEOTIDE SEQUENCE [LARGE SCALE GENOMIC DNA]</scope>
</reference>